<evidence type="ECO:0000313" key="2">
    <source>
        <dbReference type="Proteomes" id="UP001396334"/>
    </source>
</evidence>
<sequence>MIDVVLRDGFIVVVRVIVSWLSHCCSTYKIFGHSDKFCTVKARPEKFAQMWKVKEAGNVLEMGEMSKTLVVNVQVCGDAKNTYDAMECKHGCVEAVIGEPIVVSGKSILPDVGSRIDLGMHVASDLVEIEFHSLRDSMKKKGKGRGINKNCATSSSNKIVDIDEDRKPRTAS</sequence>
<dbReference type="EMBL" id="JBBPBN010000030">
    <property type="protein sequence ID" value="KAK9005284.1"/>
    <property type="molecule type" value="Genomic_DNA"/>
</dbReference>
<proteinExistence type="predicted"/>
<evidence type="ECO:0000313" key="1">
    <source>
        <dbReference type="EMBL" id="KAK9005284.1"/>
    </source>
</evidence>
<protein>
    <submittedName>
        <fullName evidence="1">Uncharacterized protein</fullName>
    </submittedName>
</protein>
<dbReference type="Proteomes" id="UP001396334">
    <property type="component" value="Unassembled WGS sequence"/>
</dbReference>
<organism evidence="1 2">
    <name type="scientific">Hibiscus sabdariffa</name>
    <name type="common">roselle</name>
    <dbReference type="NCBI Taxonomy" id="183260"/>
    <lineage>
        <taxon>Eukaryota</taxon>
        <taxon>Viridiplantae</taxon>
        <taxon>Streptophyta</taxon>
        <taxon>Embryophyta</taxon>
        <taxon>Tracheophyta</taxon>
        <taxon>Spermatophyta</taxon>
        <taxon>Magnoliopsida</taxon>
        <taxon>eudicotyledons</taxon>
        <taxon>Gunneridae</taxon>
        <taxon>Pentapetalae</taxon>
        <taxon>rosids</taxon>
        <taxon>malvids</taxon>
        <taxon>Malvales</taxon>
        <taxon>Malvaceae</taxon>
        <taxon>Malvoideae</taxon>
        <taxon>Hibiscus</taxon>
    </lineage>
</organism>
<name>A0ABR2QXA0_9ROSI</name>
<gene>
    <name evidence="1" type="ORF">V6N11_042727</name>
</gene>
<comment type="caution">
    <text evidence="1">The sequence shown here is derived from an EMBL/GenBank/DDBJ whole genome shotgun (WGS) entry which is preliminary data.</text>
</comment>
<accession>A0ABR2QXA0</accession>
<keyword evidence="2" id="KW-1185">Reference proteome</keyword>
<reference evidence="1 2" key="1">
    <citation type="journal article" date="2024" name="G3 (Bethesda)">
        <title>Genome assembly of Hibiscus sabdariffa L. provides insights into metabolisms of medicinal natural products.</title>
        <authorList>
            <person name="Kim T."/>
        </authorList>
    </citation>
    <scope>NUCLEOTIDE SEQUENCE [LARGE SCALE GENOMIC DNA]</scope>
    <source>
        <strain evidence="1">TK-2024</strain>
        <tissue evidence="1">Old leaves</tissue>
    </source>
</reference>